<evidence type="ECO:0000256" key="2">
    <source>
        <dbReference type="ARBA" id="ARBA00022825"/>
    </source>
</evidence>
<feature type="region of interest" description="Disordered" evidence="3">
    <location>
        <begin position="150"/>
        <end position="171"/>
    </location>
</feature>
<accession>A0AAT9LBG7</accession>
<dbReference type="InterPro" id="IPR011659">
    <property type="entry name" value="WD40"/>
</dbReference>
<name>A0AAT9LBG7_9FIRM</name>
<dbReference type="Gene3D" id="3.40.50.1820">
    <property type="entry name" value="alpha/beta hydrolase"/>
    <property type="match status" value="1"/>
</dbReference>
<evidence type="ECO:0000256" key="1">
    <source>
        <dbReference type="ARBA" id="ARBA00022801"/>
    </source>
</evidence>
<dbReference type="Pfam" id="PF00326">
    <property type="entry name" value="Peptidase_S9"/>
    <property type="match status" value="1"/>
</dbReference>
<dbReference type="AlphaFoldDB" id="A0AAT9LBG7"/>
<evidence type="ECO:0000256" key="3">
    <source>
        <dbReference type="SAM" id="MobiDB-lite"/>
    </source>
</evidence>
<evidence type="ECO:0000259" key="4">
    <source>
        <dbReference type="Pfam" id="PF00326"/>
    </source>
</evidence>
<feature type="domain" description="Peptidase S9 prolyl oligopeptidase catalytic" evidence="4">
    <location>
        <begin position="519"/>
        <end position="721"/>
    </location>
</feature>
<dbReference type="PANTHER" id="PTHR42776:SF27">
    <property type="entry name" value="DIPEPTIDYL PEPTIDASE FAMILY MEMBER 6"/>
    <property type="match status" value="1"/>
</dbReference>
<keyword evidence="1" id="KW-0378">Hydrolase</keyword>
<dbReference type="EMBL" id="CP062796">
    <property type="protein sequence ID" value="QUL98404.1"/>
    <property type="molecule type" value="Genomic_DNA"/>
</dbReference>
<reference evidence="5" key="1">
    <citation type="submission" date="2020-10" db="EMBL/GenBank/DDBJ databases">
        <authorList>
            <person name="Kadnikov V."/>
            <person name="Beletsky A.V."/>
            <person name="Mardanov A.V."/>
            <person name="Karnachuk O.V."/>
            <person name="Ravin N.V."/>
        </authorList>
    </citation>
    <scope>NUCLEOTIDE SEQUENCE</scope>
    <source>
        <strain evidence="5">Bu02</strain>
    </source>
</reference>
<dbReference type="InterPro" id="IPR001375">
    <property type="entry name" value="Peptidase_S9_cat"/>
</dbReference>
<proteinExistence type="predicted"/>
<dbReference type="GO" id="GO:0006508">
    <property type="term" value="P:proteolysis"/>
    <property type="evidence" value="ECO:0007669"/>
    <property type="project" value="InterPro"/>
</dbReference>
<sequence>MEKRPLNSDDIFQISCVGDPQVSPDGRSVAYVRQHIEREKEQVISDIFIADIRSGTSRRLTSSGKDHTPRWSPDGKRIAFISTRTSRSQIWVIDVSGGEAWHVPTKEEVHGDIQWSPDGKTIFYSAKVFSKPAEWVPYPGCPEDDRDRAVEQARRTMKAENGKEADKNQEKKPNDIKVITRLRYRMDGAGYFGDLRRQVFAVKVPEPQANEEPSVSCVTSGDYDHHFGSVSFDGNFVVVSALRADDADYHIKQDLWLFHVDTGKVYLLYDAPGPVSNPKWSPGGEYIAFLGHDSKRNVSTRTDLYVLPVGKFIKELGEGKEPKPLTLENAVNLTGHLDCQAGALISSDPHFGGGSPVTWDRTGLYFTLGYHGAIYIYRITAEQLASPPESWKPERLYGSPDRAISGFHASGGTIVAQVSTPVETENLFALIPRCCEDTGYLGYEEIKITRENEAFLSEMSLGKWEKFTYSSRDGQQLDGWLVYPAGEDPANLASSASDRKFPLVVMVHGGPHGAYGSAFMMAAQLFAGRGYAVAYFNPRGSTTYGQEFMACIDGDWGNKDYKDIMDGVEAVLSKGFVDEKNMFVYGWSYGGYMTTWIVTQTDRFKAACAGAPVSDLHSDYGTTDIMWADEHEYGGKPWEKAELLLERSPLTHVQKVTTPILLLHGENDMRCPIIQSEEFYVALKRLGKTAVFVRYPGEFHGLQRPLHRMDRYKRLIAWFEYYRMKG</sequence>
<organism evidence="5">
    <name type="scientific">Candidatus Fermentithermobacillus carboniphilus</name>
    <dbReference type="NCBI Taxonomy" id="3085328"/>
    <lineage>
        <taxon>Bacteria</taxon>
        <taxon>Bacillati</taxon>
        <taxon>Bacillota</taxon>
        <taxon>Candidatus Fermentithermobacillia</taxon>
        <taxon>Candidatus Fermentithermobacillales</taxon>
        <taxon>Candidatus Fermentithermobacillaceae</taxon>
        <taxon>Candidatus Fermentithermobacillus</taxon>
    </lineage>
</organism>
<dbReference type="KEGG" id="fcz:IMF26_10365"/>
<dbReference type="SUPFAM" id="SSF53474">
    <property type="entry name" value="alpha/beta-Hydrolases"/>
    <property type="match status" value="1"/>
</dbReference>
<dbReference type="Pfam" id="PF07676">
    <property type="entry name" value="PD40"/>
    <property type="match status" value="1"/>
</dbReference>
<dbReference type="SUPFAM" id="SSF82171">
    <property type="entry name" value="DPP6 N-terminal domain-like"/>
    <property type="match status" value="1"/>
</dbReference>
<dbReference type="Gene3D" id="2.120.10.30">
    <property type="entry name" value="TolB, C-terminal domain"/>
    <property type="match status" value="2"/>
</dbReference>
<dbReference type="PANTHER" id="PTHR42776">
    <property type="entry name" value="SERINE PEPTIDASE S9 FAMILY MEMBER"/>
    <property type="match status" value="1"/>
</dbReference>
<keyword evidence="2" id="KW-0720">Serine protease</keyword>
<dbReference type="GO" id="GO:0004252">
    <property type="term" value="F:serine-type endopeptidase activity"/>
    <property type="evidence" value="ECO:0007669"/>
    <property type="project" value="TreeGrafter"/>
</dbReference>
<dbReference type="InterPro" id="IPR011042">
    <property type="entry name" value="6-blade_b-propeller_TolB-like"/>
</dbReference>
<reference evidence="5" key="2">
    <citation type="journal article" date="2023" name="Biology">
        <title>Prokaryotic Life Associated with Coal-Fire Gas Vents Revealed by Metagenomics.</title>
        <authorList>
            <person name="Kadnikov V.V."/>
            <person name="Mardanov A.V."/>
            <person name="Beletsky A.V."/>
            <person name="Karnachuk O.V."/>
            <person name="Ravin N.V."/>
        </authorList>
    </citation>
    <scope>NUCLEOTIDE SEQUENCE</scope>
    <source>
        <strain evidence="5">Bu02</strain>
    </source>
</reference>
<keyword evidence="2" id="KW-0645">Protease</keyword>
<evidence type="ECO:0000313" key="5">
    <source>
        <dbReference type="EMBL" id="QUL98404.1"/>
    </source>
</evidence>
<dbReference type="InterPro" id="IPR029058">
    <property type="entry name" value="AB_hydrolase_fold"/>
</dbReference>
<protein>
    <submittedName>
        <fullName evidence="5">S9 family peptidase</fullName>
    </submittedName>
</protein>
<gene>
    <name evidence="5" type="ORF">IMF26_10365</name>
</gene>